<accession>A0A024HVR2</accession>
<keyword evidence="1" id="KW-0614">Plasmid</keyword>
<dbReference type="RefSeq" id="WP_061892011.1">
    <property type="nucleotide sequence ID" value="NZ_CABHKM010000005.1"/>
</dbReference>
<name>A0A024HVR2_KLEPN</name>
<organism evidence="1">
    <name type="scientific">Klebsiella pneumoniae</name>
    <dbReference type="NCBI Taxonomy" id="573"/>
    <lineage>
        <taxon>Bacteria</taxon>
        <taxon>Pseudomonadati</taxon>
        <taxon>Pseudomonadota</taxon>
        <taxon>Gammaproteobacteria</taxon>
        <taxon>Enterobacterales</taxon>
        <taxon>Enterobacteriaceae</taxon>
        <taxon>Klebsiella/Raoultella group</taxon>
        <taxon>Klebsiella</taxon>
        <taxon>Klebsiella pneumoniae complex</taxon>
    </lineage>
</organism>
<dbReference type="PATRIC" id="fig|573.2307.peg.4635"/>
<evidence type="ECO:0000313" key="1">
    <source>
        <dbReference type="EMBL" id="CDM79908.1"/>
    </source>
</evidence>
<sequence length="105" mass="12051">MHHVAEHPEEEIRAIALYTLLGREGVQMRLNSLSVKATSRWEQALPLPPDFTGTPFDFLTDAEREERHLLLIGQMLCIDEQAEARERIKQRLASRRKGSSQQNAD</sequence>
<dbReference type="EMBL" id="HG918041">
    <property type="protein sequence ID" value="CDM79908.1"/>
    <property type="molecule type" value="Genomic_DNA"/>
</dbReference>
<protein>
    <submittedName>
        <fullName evidence="1">Uncharacterized protein</fullName>
    </submittedName>
</protein>
<geneLocation type="plasmid" evidence="1">
    <name>pENVA</name>
</geneLocation>
<proteinExistence type="predicted"/>
<reference evidence="1" key="1">
    <citation type="journal article" date="2014" name="Antimicrob. Agents Chemother.">
        <title>IncH-Type Plasmid Harboring blaCTX-M-15, blaDHA-1, and qnrB4 Genes Recovered from Animal Isolates.</title>
        <authorList>
            <person name="Schluter A."/>
            <person name="Nordmann P."/>
            <person name="Bonnin R.A."/>
            <person name="Millemann Y."/>
            <person name="Eikmeyer F.G."/>
            <person name="Wibberg D."/>
            <person name="Puhler A."/>
            <person name="Poirel L."/>
        </authorList>
    </citation>
    <scope>NUCLEOTIDE SEQUENCE [LARGE SCALE GENOMIC DNA]</scope>
    <source>
        <strain evidence="1">Kp15</strain>
        <plasmid evidence="1">pENVA</plasmid>
    </source>
</reference>
<dbReference type="AlphaFoldDB" id="A0A024HVR2"/>
<gene>
    <name evidence="1" type="ORF">PENVA_0292</name>
</gene>